<accession>G9AAB2</accession>
<evidence type="ECO:0000256" key="5">
    <source>
        <dbReference type="ARBA" id="ARBA00023163"/>
    </source>
</evidence>
<dbReference type="AlphaFoldDB" id="G9AAB2"/>
<dbReference type="STRING" id="1117943.SFHH103_02521"/>
<evidence type="ECO:0000313" key="7">
    <source>
        <dbReference type="EMBL" id="CCE97016.1"/>
    </source>
</evidence>
<evidence type="ECO:0000256" key="3">
    <source>
        <dbReference type="ARBA" id="ARBA00023125"/>
    </source>
</evidence>
<gene>
    <name evidence="7" type="ordered locus">SFHH103_02521</name>
</gene>
<dbReference type="PRINTS" id="PR00039">
    <property type="entry name" value="HTHLYSR"/>
</dbReference>
<sequence>MDVVQLKTLIHVAELGSLSKAADRLHIAQPALSRQIRLLEKELGVFLFERHGRGMVITDVGREVLEHATRVMFELEAIRNSVAEGRRTFRGMVVMGMTPTVAEIMTVPLVNEIKKAHPELSIRVLSAFSGHLLDWLQRGELELAVSYDPEPLRSLRIKPIMIENLMYVSADKEHPLNLDVPVPFAELGKVELVLPSPRHGLRGIVEACAREAGVELKTSVEADSFGAMIDLVRNGFGATVLPLAPIYSLVNAGHLSAAPLVDPTPARKLVMAHSADRPVSPAARFVGETFRNIAADLVARDVWIGHMI</sequence>
<dbReference type="RefSeq" id="WP_014329449.1">
    <property type="nucleotide sequence ID" value="NC_016812.1"/>
</dbReference>
<dbReference type="Gene3D" id="3.40.190.290">
    <property type="match status" value="1"/>
</dbReference>
<evidence type="ECO:0000256" key="2">
    <source>
        <dbReference type="ARBA" id="ARBA00023015"/>
    </source>
</evidence>
<proteinExistence type="inferred from homology"/>
<dbReference type="Pfam" id="PF00126">
    <property type="entry name" value="HTH_1"/>
    <property type="match status" value="1"/>
</dbReference>
<dbReference type="GO" id="GO:0003700">
    <property type="term" value="F:DNA-binding transcription factor activity"/>
    <property type="evidence" value="ECO:0007669"/>
    <property type="project" value="InterPro"/>
</dbReference>
<dbReference type="HOGENOM" id="CLU_039613_6_5_5"/>
<dbReference type="Gene3D" id="1.10.10.10">
    <property type="entry name" value="Winged helix-like DNA-binding domain superfamily/Winged helix DNA-binding domain"/>
    <property type="match status" value="1"/>
</dbReference>
<dbReference type="eggNOG" id="COG0583">
    <property type="taxonomic scope" value="Bacteria"/>
</dbReference>
<evidence type="ECO:0000313" key="8">
    <source>
        <dbReference type="Proteomes" id="UP000007735"/>
    </source>
</evidence>
<dbReference type="InterPro" id="IPR036388">
    <property type="entry name" value="WH-like_DNA-bd_sf"/>
</dbReference>
<protein>
    <submittedName>
        <fullName evidence="7">LysR-type transcriptional regulator</fullName>
    </submittedName>
</protein>
<evidence type="ECO:0000256" key="1">
    <source>
        <dbReference type="ARBA" id="ARBA00009437"/>
    </source>
</evidence>
<keyword evidence="4" id="KW-0010">Activator</keyword>
<evidence type="ECO:0000256" key="4">
    <source>
        <dbReference type="ARBA" id="ARBA00023159"/>
    </source>
</evidence>
<dbReference type="SUPFAM" id="SSF46785">
    <property type="entry name" value="Winged helix' DNA-binding domain"/>
    <property type="match status" value="1"/>
</dbReference>
<dbReference type="InterPro" id="IPR000847">
    <property type="entry name" value="LysR_HTH_N"/>
</dbReference>
<dbReference type="InterPro" id="IPR036390">
    <property type="entry name" value="WH_DNA-bd_sf"/>
</dbReference>
<keyword evidence="5" id="KW-0804">Transcription</keyword>
<evidence type="ECO:0000259" key="6">
    <source>
        <dbReference type="PROSITE" id="PS50931"/>
    </source>
</evidence>
<dbReference type="GO" id="GO:2000142">
    <property type="term" value="P:regulation of DNA-templated transcription initiation"/>
    <property type="evidence" value="ECO:0007669"/>
    <property type="project" value="TreeGrafter"/>
</dbReference>
<dbReference type="PANTHER" id="PTHR30293:SF0">
    <property type="entry name" value="NITROGEN ASSIMILATION REGULATORY PROTEIN NAC"/>
    <property type="match status" value="1"/>
</dbReference>
<dbReference type="Proteomes" id="UP000007735">
    <property type="component" value="Chromosome"/>
</dbReference>
<dbReference type="GO" id="GO:0003677">
    <property type="term" value="F:DNA binding"/>
    <property type="evidence" value="ECO:0007669"/>
    <property type="project" value="UniProtKB-KW"/>
</dbReference>
<feature type="domain" description="HTH lysR-type" evidence="6">
    <location>
        <begin position="1"/>
        <end position="58"/>
    </location>
</feature>
<dbReference type="PROSITE" id="PS50931">
    <property type="entry name" value="HTH_LYSR"/>
    <property type="match status" value="1"/>
</dbReference>
<dbReference type="KEGG" id="sfh:SFHH103_02521"/>
<reference evidence="7 8" key="1">
    <citation type="journal article" date="2012" name="J. Bacteriol.">
        <title>Genome sequence of the soybean symbiont Sinorhizobium fredii HH103.</title>
        <authorList>
            <person name="Weidner S."/>
            <person name="Becker A."/>
            <person name="Bonilla I."/>
            <person name="Jaenicke S."/>
            <person name="Lloret J."/>
            <person name="Margaret I."/>
            <person name="Puhler A."/>
            <person name="Ruiz-Sainz J.E."/>
            <person name="Schneiker-Bekel S."/>
            <person name="Szczepanowski R."/>
            <person name="Vinardell J.M."/>
            <person name="Zehner S."/>
            <person name="Gottfert M."/>
        </authorList>
    </citation>
    <scope>NUCLEOTIDE SEQUENCE [LARGE SCALE GENOMIC DNA]</scope>
    <source>
        <strain evidence="7 8">HH103</strain>
    </source>
</reference>
<organism evidence="7 8">
    <name type="scientific">Sinorhizobium fredii (strain HH103)</name>
    <dbReference type="NCBI Taxonomy" id="1117943"/>
    <lineage>
        <taxon>Bacteria</taxon>
        <taxon>Pseudomonadati</taxon>
        <taxon>Pseudomonadota</taxon>
        <taxon>Alphaproteobacteria</taxon>
        <taxon>Hyphomicrobiales</taxon>
        <taxon>Rhizobiaceae</taxon>
        <taxon>Sinorhizobium/Ensifer group</taxon>
        <taxon>Sinorhizobium</taxon>
    </lineage>
</organism>
<dbReference type="PATRIC" id="fig|380.5.peg.2681"/>
<dbReference type="FunFam" id="1.10.10.10:FF:000001">
    <property type="entry name" value="LysR family transcriptional regulator"/>
    <property type="match status" value="1"/>
</dbReference>
<dbReference type="InterPro" id="IPR005119">
    <property type="entry name" value="LysR_subst-bd"/>
</dbReference>
<dbReference type="SUPFAM" id="SSF53850">
    <property type="entry name" value="Periplasmic binding protein-like II"/>
    <property type="match status" value="1"/>
</dbReference>
<dbReference type="Pfam" id="PF03466">
    <property type="entry name" value="LysR_substrate"/>
    <property type="match status" value="1"/>
</dbReference>
<keyword evidence="2" id="KW-0805">Transcription regulation</keyword>
<dbReference type="EMBL" id="HE616890">
    <property type="protein sequence ID" value="CCE97016.1"/>
    <property type="molecule type" value="Genomic_DNA"/>
</dbReference>
<dbReference type="CDD" id="cd08433">
    <property type="entry name" value="PBP2_Nac"/>
    <property type="match status" value="1"/>
</dbReference>
<keyword evidence="3" id="KW-0238">DNA-binding</keyword>
<comment type="similarity">
    <text evidence="1">Belongs to the LysR transcriptional regulatory family.</text>
</comment>
<name>G9AAB2_SINF1</name>
<dbReference type="PANTHER" id="PTHR30293">
    <property type="entry name" value="TRANSCRIPTIONAL REGULATORY PROTEIN NAC-RELATED"/>
    <property type="match status" value="1"/>
</dbReference>